<feature type="signal peptide" evidence="1">
    <location>
        <begin position="1"/>
        <end position="26"/>
    </location>
</feature>
<reference evidence="2 3" key="1">
    <citation type="submission" date="2018-08" db="EMBL/GenBank/DDBJ databases">
        <title>A genome reference for cultivated species of the human gut microbiota.</title>
        <authorList>
            <person name="Zou Y."/>
            <person name="Xue W."/>
            <person name="Luo G."/>
        </authorList>
    </citation>
    <scope>NUCLEOTIDE SEQUENCE [LARGE SCALE GENOMIC DNA]</scope>
    <source>
        <strain evidence="2 3">AF04-46</strain>
    </source>
</reference>
<dbReference type="InterPro" id="IPR036249">
    <property type="entry name" value="Thioredoxin-like_sf"/>
</dbReference>
<organism evidence="2 3">
    <name type="scientific">Bacteroides ovatus</name>
    <dbReference type="NCBI Taxonomy" id="28116"/>
    <lineage>
        <taxon>Bacteria</taxon>
        <taxon>Pseudomonadati</taxon>
        <taxon>Bacteroidota</taxon>
        <taxon>Bacteroidia</taxon>
        <taxon>Bacteroidales</taxon>
        <taxon>Bacteroidaceae</taxon>
        <taxon>Bacteroides</taxon>
    </lineage>
</organism>
<name>A0A413EH38_BACOV</name>
<evidence type="ECO:0008006" key="4">
    <source>
        <dbReference type="Google" id="ProtNLM"/>
    </source>
</evidence>
<evidence type="ECO:0000313" key="2">
    <source>
        <dbReference type="EMBL" id="RGX06103.1"/>
    </source>
</evidence>
<feature type="chain" id="PRO_5019345794" description="Omp28-related outer membrane protein" evidence="1">
    <location>
        <begin position="27"/>
        <end position="365"/>
    </location>
</feature>
<dbReference type="EMBL" id="QSBI01000043">
    <property type="protein sequence ID" value="RGX06103.1"/>
    <property type="molecule type" value="Genomic_DNA"/>
</dbReference>
<keyword evidence="1" id="KW-0732">Signal</keyword>
<dbReference type="RefSeq" id="WP_118024018.1">
    <property type="nucleotide sequence ID" value="NZ_JAQCPI010000045.1"/>
</dbReference>
<protein>
    <recommendedName>
        <fullName evidence="4">Omp28-related outer membrane protein</fullName>
    </recommendedName>
</protein>
<dbReference type="Proteomes" id="UP000286031">
    <property type="component" value="Unassembled WGS sequence"/>
</dbReference>
<dbReference type="AlphaFoldDB" id="A0A413EH38"/>
<gene>
    <name evidence="2" type="ORF">DWV35_23055</name>
</gene>
<evidence type="ECO:0000313" key="3">
    <source>
        <dbReference type="Proteomes" id="UP000286031"/>
    </source>
</evidence>
<accession>A0A413EH38</accession>
<evidence type="ECO:0000256" key="1">
    <source>
        <dbReference type="SAM" id="SignalP"/>
    </source>
</evidence>
<dbReference type="Gene3D" id="3.40.30.10">
    <property type="entry name" value="Glutaredoxin"/>
    <property type="match status" value="1"/>
</dbReference>
<dbReference type="SUPFAM" id="SSF52833">
    <property type="entry name" value="Thioredoxin-like"/>
    <property type="match status" value="1"/>
</dbReference>
<sequence length="365" mass="40379">MRKFTMFFMSSLICMCGCFTACSGNSDDNGEEPDNGEVTGPITLTVDKAKIEANGTDMATFTVTDAKGKVLTTSEYMKNVYFEDVTTGDYLERRTNTFVSVENGTHKFKAYYLDWESDEVSVTAQNRKNYELFYRKVGVFKMTGTWCTYCPAMTSALKKVEELMLGRMVKMAFHSSSSSATDPFHLSQTSTIMSRFGASGFPTCIYDLKVMSIDRNVSAIKQTLQSQIRKYPATCGIKVNTSYNSSTGEITVNAALKSNEGGEYDLVYVLVTDGLTASGGNETSYDYTVRAISNNYLSMSTNGRFTVDANQEHTAATFSISNAKNLNPATSRVVVYALRKVDDAYMVDNITECSINGSIDYLYND</sequence>
<comment type="caution">
    <text evidence="2">The sequence shown here is derived from an EMBL/GenBank/DDBJ whole genome shotgun (WGS) entry which is preliminary data.</text>
</comment>
<proteinExistence type="predicted"/>